<evidence type="ECO:0000313" key="1">
    <source>
        <dbReference type="EnsemblProtists" id="PYU1_T007888"/>
    </source>
</evidence>
<dbReference type="EnsemblProtists" id="PYU1_T007888">
    <property type="protein sequence ID" value="PYU1_T007888"/>
    <property type="gene ID" value="PYU1_G007872"/>
</dbReference>
<sequence>MSVSAHQKNYLADKKPFFKHFYPNDIAITAVRSVAIQGLMVFNGYVASLELEDSDDDSSDDEVDDVFGKKKDDKPEFVAPSLDEFGLACTKSFVKSVSITTYLRSLEEVTLRNCHPRTVSKLIKDVSKSATRKYVRTTSKFSSAVLMVKTGMRANILSHFAIFLVEETHQLILILYRRFTSKKKGNGDDADKTTLASFGEITLRNASRSGLAIITGGVGAAIGTLIRPGLGTMIGGTLGDTIAYVI</sequence>
<dbReference type="Proteomes" id="UP000019132">
    <property type="component" value="Unassembled WGS sequence"/>
</dbReference>
<protein>
    <submittedName>
        <fullName evidence="1">Uncharacterized protein</fullName>
    </submittedName>
</protein>
<organism evidence="1 2">
    <name type="scientific">Globisporangium ultimum (strain ATCC 200006 / CBS 805.95 / DAOM BR144)</name>
    <name type="common">Pythium ultimum</name>
    <dbReference type="NCBI Taxonomy" id="431595"/>
    <lineage>
        <taxon>Eukaryota</taxon>
        <taxon>Sar</taxon>
        <taxon>Stramenopiles</taxon>
        <taxon>Oomycota</taxon>
        <taxon>Peronosporomycetes</taxon>
        <taxon>Pythiales</taxon>
        <taxon>Pythiaceae</taxon>
        <taxon>Globisporangium</taxon>
    </lineage>
</organism>
<evidence type="ECO:0000313" key="2">
    <source>
        <dbReference type="Proteomes" id="UP000019132"/>
    </source>
</evidence>
<reference evidence="2" key="1">
    <citation type="journal article" date="2010" name="Genome Biol.">
        <title>Genome sequence of the necrotrophic plant pathogen Pythium ultimum reveals original pathogenicity mechanisms and effector repertoire.</title>
        <authorList>
            <person name="Levesque C.A."/>
            <person name="Brouwer H."/>
            <person name="Cano L."/>
            <person name="Hamilton J.P."/>
            <person name="Holt C."/>
            <person name="Huitema E."/>
            <person name="Raffaele S."/>
            <person name="Robideau G.P."/>
            <person name="Thines M."/>
            <person name="Win J."/>
            <person name="Zerillo M.M."/>
            <person name="Beakes G.W."/>
            <person name="Boore J.L."/>
            <person name="Busam D."/>
            <person name="Dumas B."/>
            <person name="Ferriera S."/>
            <person name="Fuerstenberg S.I."/>
            <person name="Gachon C.M."/>
            <person name="Gaulin E."/>
            <person name="Govers F."/>
            <person name="Grenville-Briggs L."/>
            <person name="Horner N."/>
            <person name="Hostetler J."/>
            <person name="Jiang R.H."/>
            <person name="Johnson J."/>
            <person name="Krajaejun T."/>
            <person name="Lin H."/>
            <person name="Meijer H.J."/>
            <person name="Moore B."/>
            <person name="Morris P."/>
            <person name="Phuntmart V."/>
            <person name="Puiu D."/>
            <person name="Shetty J."/>
            <person name="Stajich J.E."/>
            <person name="Tripathy S."/>
            <person name="Wawra S."/>
            <person name="van West P."/>
            <person name="Whitty B.R."/>
            <person name="Coutinho P.M."/>
            <person name="Henrissat B."/>
            <person name="Martin F."/>
            <person name="Thomas P.D."/>
            <person name="Tyler B.M."/>
            <person name="De Vries R.P."/>
            <person name="Kamoun S."/>
            <person name="Yandell M."/>
            <person name="Tisserat N."/>
            <person name="Buell C.R."/>
        </authorList>
    </citation>
    <scope>NUCLEOTIDE SEQUENCE</scope>
    <source>
        <strain evidence="2">DAOM:BR144</strain>
    </source>
</reference>
<dbReference type="PANTHER" id="PTHR36074">
    <property type="entry name" value="ISOPENTENYL-DIPHOSPHATE DELTA-ISOMERASE"/>
    <property type="match status" value="1"/>
</dbReference>
<reference evidence="2" key="2">
    <citation type="submission" date="2010-04" db="EMBL/GenBank/DDBJ databases">
        <authorList>
            <person name="Buell R."/>
            <person name="Hamilton J."/>
            <person name="Hostetler J."/>
        </authorList>
    </citation>
    <scope>NUCLEOTIDE SEQUENCE [LARGE SCALE GENOMIC DNA]</scope>
    <source>
        <strain evidence="2">DAOM:BR144</strain>
    </source>
</reference>
<dbReference type="VEuPathDB" id="FungiDB:PYU1_G007872"/>
<dbReference type="PANTHER" id="PTHR36074:SF1">
    <property type="entry name" value="ISOPENTENYL-DIPHOSPHATE DELTA-ISOMERASE"/>
    <property type="match status" value="1"/>
</dbReference>
<dbReference type="EMBL" id="GL376617">
    <property type="status" value="NOT_ANNOTATED_CDS"/>
    <property type="molecule type" value="Genomic_DNA"/>
</dbReference>
<dbReference type="InParanoid" id="K3WSE4"/>
<proteinExistence type="predicted"/>
<reference evidence="1" key="3">
    <citation type="submission" date="2015-02" db="UniProtKB">
        <authorList>
            <consortium name="EnsemblProtists"/>
        </authorList>
    </citation>
    <scope>IDENTIFICATION</scope>
    <source>
        <strain evidence="1">DAOM BR144</strain>
    </source>
</reference>
<dbReference type="OMA" id="ASWLIQV"/>
<name>K3WSE4_GLOUD</name>
<accession>K3WSE4</accession>
<dbReference type="AlphaFoldDB" id="K3WSE4"/>
<dbReference type="eggNOG" id="ENOG502QT98">
    <property type="taxonomic scope" value="Eukaryota"/>
</dbReference>
<keyword evidence="2" id="KW-1185">Reference proteome</keyword>
<dbReference type="HOGENOM" id="CLU_1047570_0_0_1"/>